<dbReference type="InterPro" id="IPR057568">
    <property type="entry name" value="CortBP2_NAV1-like_AAA_lid"/>
</dbReference>
<feature type="compositionally biased region" description="Polar residues" evidence="10">
    <location>
        <begin position="1432"/>
        <end position="1442"/>
    </location>
</feature>
<feature type="region of interest" description="Disordered" evidence="10">
    <location>
        <begin position="1509"/>
        <end position="1529"/>
    </location>
</feature>
<evidence type="ECO:0000256" key="5">
    <source>
        <dbReference type="ARBA" id="ARBA00023242"/>
    </source>
</evidence>
<feature type="compositionally biased region" description="Polar residues" evidence="10">
    <location>
        <begin position="335"/>
        <end position="352"/>
    </location>
</feature>
<keyword evidence="5" id="KW-0539">Nucleus</keyword>
<dbReference type="SUPFAM" id="SSF47576">
    <property type="entry name" value="Calponin-homology domain, CH-domain"/>
    <property type="match status" value="1"/>
</dbReference>
<feature type="compositionally biased region" description="Low complexity" evidence="10">
    <location>
        <begin position="883"/>
        <end position="896"/>
    </location>
</feature>
<feature type="coiled-coil region" evidence="9">
    <location>
        <begin position="1757"/>
        <end position="1812"/>
    </location>
</feature>
<feature type="compositionally biased region" description="Low complexity" evidence="10">
    <location>
        <begin position="1658"/>
        <end position="1675"/>
    </location>
</feature>
<feature type="compositionally biased region" description="Polar residues" evidence="10">
    <location>
        <begin position="917"/>
        <end position="926"/>
    </location>
</feature>
<dbReference type="PANTHER" id="PTHR12784:SF18">
    <property type="entry name" value="NEURON NAVIGATOR 3"/>
    <property type="match status" value="1"/>
</dbReference>
<feature type="region of interest" description="Disordered" evidence="10">
    <location>
        <begin position="1354"/>
        <end position="1376"/>
    </location>
</feature>
<evidence type="ECO:0000256" key="3">
    <source>
        <dbReference type="ARBA" id="ARBA00023054"/>
    </source>
</evidence>
<dbReference type="Gene3D" id="1.10.418.10">
    <property type="entry name" value="Calponin-like domain"/>
    <property type="match status" value="1"/>
</dbReference>
<evidence type="ECO:0000256" key="9">
    <source>
        <dbReference type="SAM" id="Coils"/>
    </source>
</evidence>
<reference evidence="12" key="2">
    <citation type="submission" date="2025-08" db="UniProtKB">
        <authorList>
            <consortium name="Ensembl"/>
        </authorList>
    </citation>
    <scope>IDENTIFICATION</scope>
    <source>
        <strain evidence="12">Brown Norway</strain>
    </source>
</reference>
<gene>
    <name evidence="12 14" type="primary">Nav3</name>
</gene>
<comment type="function">
    <text evidence="6">Plays a role in cell migration. May be involved in neuron regeneration. May regulate IL2 production by T-cells.</text>
</comment>
<feature type="compositionally biased region" description="Polar residues" evidence="10">
    <location>
        <begin position="1187"/>
        <end position="1196"/>
    </location>
</feature>
<evidence type="ECO:0000256" key="1">
    <source>
        <dbReference type="ARBA" id="ARBA00004649"/>
    </source>
</evidence>
<evidence type="ECO:0000256" key="4">
    <source>
        <dbReference type="ARBA" id="ARBA00023136"/>
    </source>
</evidence>
<evidence type="ECO:0000256" key="8">
    <source>
        <dbReference type="ARBA" id="ARBA00080431"/>
    </source>
</evidence>
<reference evidence="12" key="1">
    <citation type="submission" date="2024-01" db="EMBL/GenBank/DDBJ databases">
        <title>GRCr8: a new rat reference genome assembly contstructed from accurate long reads and long range scaffolding.</title>
        <authorList>
            <person name="Doris P.A."/>
            <person name="Kalbfleisch T."/>
            <person name="Li K."/>
            <person name="Howe K."/>
            <person name="Wood J."/>
        </authorList>
    </citation>
    <scope>NUCLEOTIDE SEQUENCE [LARGE SCALE GENOMIC DNA]</scope>
    <source>
        <strain evidence="12">Brown Norway</strain>
    </source>
</reference>
<dbReference type="PANTHER" id="PTHR12784">
    <property type="entry name" value="STEERIN"/>
    <property type="match status" value="1"/>
</dbReference>
<keyword evidence="13" id="KW-1185">Reference proteome</keyword>
<dbReference type="Proteomes" id="UP000002494">
    <property type="component" value="Chromosome 7"/>
</dbReference>
<feature type="compositionally biased region" description="Polar residues" evidence="10">
    <location>
        <begin position="210"/>
        <end position="226"/>
    </location>
</feature>
<dbReference type="InterPro" id="IPR039041">
    <property type="entry name" value="Nav/unc-53"/>
</dbReference>
<accession>A0A8I6AR69</accession>
<feature type="compositionally biased region" description="Low complexity" evidence="10">
    <location>
        <begin position="904"/>
        <end position="916"/>
    </location>
</feature>
<feature type="compositionally biased region" description="Low complexity" evidence="10">
    <location>
        <begin position="1206"/>
        <end position="1227"/>
    </location>
</feature>
<dbReference type="RGD" id="1306259">
    <property type="gene designation" value="Nav3"/>
</dbReference>
<feature type="compositionally biased region" description="Basic and acidic residues" evidence="10">
    <location>
        <begin position="943"/>
        <end position="960"/>
    </location>
</feature>
<feature type="compositionally biased region" description="Polar residues" evidence="10">
    <location>
        <begin position="233"/>
        <end position="243"/>
    </location>
</feature>
<dbReference type="InterPro" id="IPR027417">
    <property type="entry name" value="P-loop_NTPase"/>
</dbReference>
<name>A0A8I6AR69_RAT</name>
<dbReference type="InterPro" id="IPR003959">
    <property type="entry name" value="ATPase_AAA_core"/>
</dbReference>
<dbReference type="CDD" id="cd21286">
    <property type="entry name" value="CH_NAV3"/>
    <property type="match status" value="1"/>
</dbReference>
<feature type="region of interest" description="Disordered" evidence="10">
    <location>
        <begin position="878"/>
        <end position="1317"/>
    </location>
</feature>
<feature type="region of interest" description="Disordered" evidence="10">
    <location>
        <begin position="1407"/>
        <end position="1454"/>
    </location>
</feature>
<sequence>MPVLGVASKLRQPAVGPKPVHAALPIPNLGISVSQRCSSRPLEFATPERSILSCQLTLKSTCEFGEKKALQGTAKDIEDSKIYTDWANHYLAKSGHKRLIKDLQQDIADGVLLADIIQIIANEKVEDINGCPRSQSQMIENVDVCLSFLAARGVNVQGLSAEEIRNGNLKAILGLFFSLSRYKQQQHHQQQYYQSLVELQQRVTHAAPQSEASQAKTQQDMQSSLTARYAAQSKHSGIATSQKKPTRLPGPSRVPAASSSNKAQGASNLNRRSQSFNSIDKSKPPNYANGNEKDSSKGPQPSSGINGNTQPPSTSGQPPASAIPSPNASKPWRSKSMNVKHSATSTMLTVKQPSPATSPTPSSDRLKPPVTEGVKSAPSGQKSMLEKFKLVNARTALRPPQATSSGPNDSGKDDDAFSESGEMEGFNSGLNSGGSTNSSPKVSPKLTPPKAGSKNFSNKKSLLQPKEKEEKNRDKNKACAEKPGKEEKDQMMDATPKKTSKIASLIPKGSKTAAAKKDSLIPSSSSGIPKPGSKVPTPKQTISPGSAASKESEKFRTSKGSSSQAFQKAITMEKTSTPSLSAPLEGREASQASPSSSCVLQVAHSSGQSPGNGAVHLPQQQQHSHPNTATVAPFIYRAHSENEGTLLPPADSCTSPTKMDSSYSKTAKQCLEELSGEDPEARRMRTVKNIADLRQNLEETMSSLRGTQISHSTLETTFDTTVTTEVNGRAIPNLTSRPTPMTWRLGQACPRLQAGDAPSMGAGYSRSGTSRFIHTDPSRFMYTTPLRRAAVSRLGNMSQIDMSEKASSDLDVSSEVDVGGYMSDGDILGKSLRADDINSGYMTDGGLNLYTRSLNRVPDTATSRDVIQRGVHDVTVDADSWDDSSSVSSGLSDTLDNISTDDLNTTSSISSYSNITVPSRKNTQLKTDTEKRSTTDETWDSPEELKKTEEDLDSHVDGGAKWKGVASGLAEDSEKTGQKASLSVAQTGSWRRGMSAQGGTPARQKTSTSALKTPGKTDDAKASEKGKTPLKGSSLQRSPSDAGKSSGDEGKKPPSGIGRSTASSSFGYKKPSGVGASTMITSSGATITSGSATLGKIPKSAAIGGKSNAGRKTSLDGSQNQEDVMHVSSKATLQYRSLPRPSKSGTSGIPGRGGHRSSTSSIDSNVSSKSAGATTSKLREPTKIGSGRSSPVTVNQTDKEKEKVAVSDSDSVSLSGSPKSSPTSASACGTQGLRQPGSKYPDIASPTFRRLFGAKAGGKSASAPNTEGVKSSSVVPSPSTSLARQGSLESPSSGTGSMGSAGGLSGSSSPLFNKPSDLTTDVISLSHSLASSPASVHSFTSGGLVWAANLSSSSAGSKDTPSYQSMTSLHTSSESIDLPLSHHGSLSGLTTGTHEVQSLLMRTGSVRSTLSERYTPSSRQANQEEGKEWLRSHSTGGLQDTGSQSPLVSPSAMSSSATGKYHFSNLVSPTNLSQFNLPGPSMMRSNSIPAQDSSFDLYDDAQLCGSATSLEERPRAISHSGSFRDSMEEVHGSSLSLVSSTSSLYSTAEEKAHSEQIHKLRRELVASQEKVATLTSQLSANAHLVAAFEKSLGNMTGRLQSLTMTAEQKESELIELRETIEMLKAQNSAAQAAIQGALNGPDHPPKDLRIRRQHSSESVSSINSATSHSSIGSGNDADSKKKKKKNWLRSSFKQAFGKKKSTKPPSSHSDIEELTDSSLPASPKLPHNAGESGSSSMKPSQSASAICECTEAEAEIILQLKSELREKELKLTDIRLEALSSAHHLDQIREAMNRMQNEIEILKAENDRLKAETGNTAKPARPPSESSSTASSSSSRQSLGLSLNNLNITESVTSDILLDDTGDATGHKDGRPVKIIVSISKGYGRAKDQKSQAYLIGSIGVSGKTKWDVLDGVIRRLFKEYVFRIDTSSSLGLSSDCIASYCVGDLIRSHNLEVPELLPCGYLVGDNNIITVNLKGVEENSLDSFVFDTLIPKPITQRYFNLLMEHHRIILSGPSGTGKTYLANKLAEYVITKSGRKKTEDAIATFNVDHKSSKELQQYLANLAEQCSADNNGVELPVVIILDNLHHVGSLSDIFNGFLNCKYNKCPYIIGTMNQGVSSSPNLELHHNFRWVLCANHMEPVKGFLGRYLRRKLIEMEIERNIRNNDLVKIIDWIPKTWHHLNSVLETHSSSDVTIGPRLFLPCPMDVEGSRVWFMDLWNYSLVPYVLEAVREGLQMYGKRAPWEDPSKWVLDTYPWSSASLPQEGPALLQLRPEDVGYEGCTSTKEATTSKHIPQTDTEGDPLMNMLMKLQEAANYPGTQSCDSDSVSHHEDILDTSIESTL</sequence>
<feature type="region of interest" description="Disordered" evidence="10">
    <location>
        <begin position="207"/>
        <end position="619"/>
    </location>
</feature>
<dbReference type="GeneTree" id="ENSGT00940000158014"/>
<feature type="compositionally biased region" description="Basic and acidic residues" evidence="10">
    <location>
        <begin position="465"/>
        <end position="491"/>
    </location>
</feature>
<feature type="compositionally biased region" description="Low complexity" evidence="10">
    <location>
        <begin position="1075"/>
        <end position="1093"/>
    </location>
</feature>
<feature type="compositionally biased region" description="Polar residues" evidence="10">
    <location>
        <begin position="590"/>
        <end position="611"/>
    </location>
</feature>
<feature type="compositionally biased region" description="Low complexity" evidence="10">
    <location>
        <begin position="353"/>
        <end position="363"/>
    </location>
</feature>
<feature type="compositionally biased region" description="Basic and acidic residues" evidence="10">
    <location>
        <begin position="1015"/>
        <end position="1027"/>
    </location>
</feature>
<dbReference type="GO" id="GO:0005640">
    <property type="term" value="C:nuclear outer membrane"/>
    <property type="evidence" value="ECO:0007669"/>
    <property type="project" value="UniProtKB-SubCell"/>
</dbReference>
<dbReference type="AGR" id="RGD:1306259"/>
<dbReference type="Pfam" id="PF25408">
    <property type="entry name" value="AAA_lid_NAV1"/>
    <property type="match status" value="1"/>
</dbReference>
<dbReference type="FunFam" id="3.40.50.300:FF:000316">
    <property type="entry name" value="Putative neuron navigator 3"/>
    <property type="match status" value="1"/>
</dbReference>
<feature type="region of interest" description="Disordered" evidence="10">
    <location>
        <begin position="1812"/>
        <end position="1837"/>
    </location>
</feature>
<dbReference type="Gene3D" id="3.40.50.300">
    <property type="entry name" value="P-loop containing nucleotide triphosphate hydrolases"/>
    <property type="match status" value="1"/>
</dbReference>
<feature type="domain" description="Calponin-homology (CH)" evidence="11">
    <location>
        <begin position="77"/>
        <end position="184"/>
    </location>
</feature>
<feature type="compositionally biased region" description="Polar residues" evidence="10">
    <location>
        <begin position="297"/>
        <end position="317"/>
    </location>
</feature>
<evidence type="ECO:0000256" key="7">
    <source>
        <dbReference type="ARBA" id="ARBA00067343"/>
    </source>
</evidence>
<evidence type="ECO:0000259" key="11">
    <source>
        <dbReference type="PROSITE" id="PS50021"/>
    </source>
</evidence>
<dbReference type="InterPro" id="IPR003593">
    <property type="entry name" value="AAA+_ATPase"/>
</dbReference>
<dbReference type="GO" id="GO:0016887">
    <property type="term" value="F:ATP hydrolysis activity"/>
    <property type="evidence" value="ECO:0007669"/>
    <property type="project" value="InterPro"/>
</dbReference>
<evidence type="ECO:0000313" key="13">
    <source>
        <dbReference type="Proteomes" id="UP000002494"/>
    </source>
</evidence>
<dbReference type="InterPro" id="IPR036872">
    <property type="entry name" value="CH_dom_sf"/>
</dbReference>
<feature type="region of interest" description="Disordered" evidence="10">
    <location>
        <begin position="2317"/>
        <end position="2342"/>
    </location>
</feature>
<feature type="compositionally biased region" description="Basic and acidic residues" evidence="10">
    <location>
        <begin position="1422"/>
        <end position="1431"/>
    </location>
</feature>
<evidence type="ECO:0000313" key="14">
    <source>
        <dbReference type="RGD" id="1306259"/>
    </source>
</evidence>
<organism evidence="12 13">
    <name type="scientific">Rattus norvegicus</name>
    <name type="common">Rat</name>
    <dbReference type="NCBI Taxonomy" id="10116"/>
    <lineage>
        <taxon>Eukaryota</taxon>
        <taxon>Metazoa</taxon>
        <taxon>Chordata</taxon>
        <taxon>Craniata</taxon>
        <taxon>Vertebrata</taxon>
        <taxon>Euteleostomi</taxon>
        <taxon>Mammalia</taxon>
        <taxon>Eutheria</taxon>
        <taxon>Euarchontoglires</taxon>
        <taxon>Glires</taxon>
        <taxon>Rodentia</taxon>
        <taxon>Myomorpha</taxon>
        <taxon>Muroidea</taxon>
        <taxon>Muridae</taxon>
        <taxon>Murinae</taxon>
        <taxon>Rattus</taxon>
    </lineage>
</organism>
<feature type="compositionally biased region" description="Polar residues" evidence="10">
    <location>
        <begin position="257"/>
        <end position="279"/>
    </location>
</feature>
<feature type="compositionally biased region" description="Gly residues" evidence="10">
    <location>
        <begin position="1296"/>
        <end position="1305"/>
    </location>
</feature>
<dbReference type="Pfam" id="PF23092">
    <property type="entry name" value="Ubiquitin_6"/>
    <property type="match status" value="1"/>
</dbReference>
<feature type="compositionally biased region" description="Low complexity" evidence="10">
    <location>
        <begin position="521"/>
        <end position="534"/>
    </location>
</feature>
<dbReference type="SMART" id="SM00382">
    <property type="entry name" value="AAA"/>
    <property type="match status" value="1"/>
</dbReference>
<keyword evidence="4" id="KW-0472">Membrane</keyword>
<evidence type="ECO:0000256" key="2">
    <source>
        <dbReference type="ARBA" id="ARBA00006255"/>
    </source>
</evidence>
<dbReference type="GO" id="GO:0022008">
    <property type="term" value="P:neurogenesis"/>
    <property type="evidence" value="ECO:0007669"/>
    <property type="project" value="InterPro"/>
</dbReference>
<dbReference type="InterPro" id="IPR057126">
    <property type="entry name" value="NAV1-like_ubiquitin-like"/>
</dbReference>
<dbReference type="SUPFAM" id="SSF52540">
    <property type="entry name" value="P-loop containing nucleoside triphosphate hydrolases"/>
    <property type="match status" value="2"/>
</dbReference>
<feature type="compositionally biased region" description="Low complexity" evidence="10">
    <location>
        <begin position="1271"/>
        <end position="1281"/>
    </location>
</feature>
<feature type="region of interest" description="Disordered" evidence="10">
    <location>
        <begin position="1636"/>
        <end position="1741"/>
    </location>
</feature>
<feature type="compositionally biased region" description="Low complexity" evidence="10">
    <location>
        <begin position="1732"/>
        <end position="1741"/>
    </location>
</feature>
<dbReference type="GO" id="GO:0005524">
    <property type="term" value="F:ATP binding"/>
    <property type="evidence" value="ECO:0007669"/>
    <property type="project" value="InterPro"/>
</dbReference>
<comment type="subcellular location">
    <subcellularLocation>
        <location evidence="1">Nucleus outer membrane</location>
    </subcellularLocation>
</comment>
<proteinExistence type="inferred from homology"/>
<feature type="compositionally biased region" description="Polar residues" evidence="10">
    <location>
        <begin position="1354"/>
        <end position="1375"/>
    </location>
</feature>
<dbReference type="SMART" id="SM00033">
    <property type="entry name" value="CH"/>
    <property type="match status" value="1"/>
</dbReference>
<feature type="compositionally biased region" description="Low complexity" evidence="10">
    <location>
        <begin position="1253"/>
        <end position="1263"/>
    </location>
</feature>
<reference evidence="12" key="3">
    <citation type="submission" date="2025-09" db="UniProtKB">
        <authorList>
            <consortium name="Ensembl"/>
        </authorList>
    </citation>
    <scope>IDENTIFICATION</scope>
    <source>
        <strain evidence="12">Brown Norway</strain>
    </source>
</reference>
<feature type="coiled-coil region" evidence="9">
    <location>
        <begin position="1550"/>
        <end position="1633"/>
    </location>
</feature>
<feature type="compositionally biased region" description="Low complexity" evidence="10">
    <location>
        <begin position="427"/>
        <end position="439"/>
    </location>
</feature>
<evidence type="ECO:0000313" key="12">
    <source>
        <dbReference type="Ensembl" id="ENSRNOP00000096716.1"/>
    </source>
</evidence>
<evidence type="ECO:0000256" key="10">
    <source>
        <dbReference type="SAM" id="MobiDB-lite"/>
    </source>
</evidence>
<dbReference type="Ensembl" id="ENSRNOT00000119133.2">
    <property type="protein sequence ID" value="ENSRNOP00000096716.1"/>
    <property type="gene ID" value="ENSRNOG00000052157.3"/>
</dbReference>
<dbReference type="FunFam" id="1.10.418.10:FF:000018">
    <property type="entry name" value="Neuron navigator 2"/>
    <property type="match status" value="1"/>
</dbReference>
<feature type="compositionally biased region" description="Low complexity" evidence="10">
    <location>
        <begin position="1443"/>
        <end position="1454"/>
    </location>
</feature>
<feature type="compositionally biased region" description="Low complexity" evidence="10">
    <location>
        <begin position="1824"/>
        <end position="1837"/>
    </location>
</feature>
<feature type="compositionally biased region" description="Low complexity" evidence="10">
    <location>
        <begin position="1157"/>
        <end position="1170"/>
    </location>
</feature>
<feature type="compositionally biased region" description="Low complexity" evidence="10">
    <location>
        <begin position="318"/>
        <end position="331"/>
    </location>
</feature>
<dbReference type="InterPro" id="IPR001715">
    <property type="entry name" value="CH_dom"/>
</dbReference>
<keyword evidence="3 9" id="KW-0175">Coiled coil</keyword>
<feature type="compositionally biased region" description="Polar residues" evidence="10">
    <location>
        <begin position="1407"/>
        <end position="1421"/>
    </location>
</feature>
<dbReference type="PROSITE" id="PS50021">
    <property type="entry name" value="CH"/>
    <property type="match status" value="1"/>
</dbReference>
<evidence type="ECO:0000256" key="6">
    <source>
        <dbReference type="ARBA" id="ARBA00053737"/>
    </source>
</evidence>
<dbReference type="Pfam" id="PF00307">
    <property type="entry name" value="CH"/>
    <property type="match status" value="1"/>
</dbReference>
<feature type="compositionally biased region" description="Polar residues" evidence="10">
    <location>
        <begin position="978"/>
        <end position="989"/>
    </location>
</feature>
<protein>
    <recommendedName>
        <fullName evidence="7">Neuron navigator 3</fullName>
    </recommendedName>
    <alternativeName>
        <fullName evidence="8">Pore membrane and/or filament-interacting-like protein 1</fullName>
    </alternativeName>
</protein>
<comment type="similarity">
    <text evidence="2">Belongs to the Nav/unc-53 family.</text>
</comment>
<dbReference type="Pfam" id="PF00004">
    <property type="entry name" value="AAA"/>
    <property type="match status" value="1"/>
</dbReference>